<dbReference type="InterPro" id="IPR023828">
    <property type="entry name" value="Peptidase_S8_Ser-AS"/>
</dbReference>
<organism evidence="9 10">
    <name type="scientific">Hyalangium rubrum</name>
    <dbReference type="NCBI Taxonomy" id="3103134"/>
    <lineage>
        <taxon>Bacteria</taxon>
        <taxon>Pseudomonadati</taxon>
        <taxon>Myxococcota</taxon>
        <taxon>Myxococcia</taxon>
        <taxon>Myxococcales</taxon>
        <taxon>Cystobacterineae</taxon>
        <taxon>Archangiaceae</taxon>
        <taxon>Hyalangium</taxon>
    </lineage>
</organism>
<name>A0ABU5H7D8_9BACT</name>
<comment type="caution">
    <text evidence="9">The sequence shown here is derived from an EMBL/GenBank/DDBJ whole genome shotgun (WGS) entry which is preliminary data.</text>
</comment>
<dbReference type="EMBL" id="JAXIVS010000006">
    <property type="protein sequence ID" value="MDY7228794.1"/>
    <property type="molecule type" value="Genomic_DNA"/>
</dbReference>
<dbReference type="SUPFAM" id="SSF49299">
    <property type="entry name" value="PKD domain"/>
    <property type="match status" value="1"/>
</dbReference>
<dbReference type="InterPro" id="IPR000601">
    <property type="entry name" value="PKD_dom"/>
</dbReference>
<dbReference type="InterPro" id="IPR000209">
    <property type="entry name" value="Peptidase_S8/S53_dom"/>
</dbReference>
<dbReference type="InterPro" id="IPR037045">
    <property type="entry name" value="S8pro/Inhibitor_I9_sf"/>
</dbReference>
<protein>
    <submittedName>
        <fullName evidence="9">S8 family serine peptidase</fullName>
    </submittedName>
</protein>
<feature type="active site" description="Charge relay system" evidence="5">
    <location>
        <position position="345"/>
    </location>
</feature>
<accession>A0ABU5H7D8</accession>
<evidence type="ECO:0000313" key="10">
    <source>
        <dbReference type="Proteomes" id="UP001291309"/>
    </source>
</evidence>
<proteinExistence type="inferred from homology"/>
<dbReference type="InterPro" id="IPR010259">
    <property type="entry name" value="S8pro/Inhibitor_I9"/>
</dbReference>
<evidence type="ECO:0000256" key="7">
    <source>
        <dbReference type="SAM" id="SignalP"/>
    </source>
</evidence>
<feature type="signal peptide" evidence="7">
    <location>
        <begin position="1"/>
        <end position="16"/>
    </location>
</feature>
<gene>
    <name evidence="9" type="ORF">SYV04_20385</name>
</gene>
<dbReference type="Gene3D" id="3.30.70.80">
    <property type="entry name" value="Peptidase S8 propeptide/proteinase inhibitor I9"/>
    <property type="match status" value="1"/>
</dbReference>
<evidence type="ECO:0000256" key="3">
    <source>
        <dbReference type="ARBA" id="ARBA00022801"/>
    </source>
</evidence>
<dbReference type="InterPro" id="IPR023827">
    <property type="entry name" value="Peptidase_S8_Asp-AS"/>
</dbReference>
<reference evidence="9 10" key="1">
    <citation type="submission" date="2023-12" db="EMBL/GenBank/DDBJ databases">
        <title>the genome sequence of Hyalangium sp. s54d21.</title>
        <authorList>
            <person name="Zhang X."/>
        </authorList>
    </citation>
    <scope>NUCLEOTIDE SEQUENCE [LARGE SCALE GENOMIC DNA]</scope>
    <source>
        <strain evidence="10">s54d21</strain>
    </source>
</reference>
<dbReference type="CDD" id="cd04077">
    <property type="entry name" value="Peptidases_S8_PCSK9_ProteinaseK_like"/>
    <property type="match status" value="1"/>
</dbReference>
<evidence type="ECO:0000256" key="6">
    <source>
        <dbReference type="RuleBase" id="RU003355"/>
    </source>
</evidence>
<dbReference type="PANTHER" id="PTHR43806:SF11">
    <property type="entry name" value="CEREVISIN-RELATED"/>
    <property type="match status" value="1"/>
</dbReference>
<keyword evidence="3 5" id="KW-0378">Hydrolase</keyword>
<evidence type="ECO:0000313" key="9">
    <source>
        <dbReference type="EMBL" id="MDY7228794.1"/>
    </source>
</evidence>
<dbReference type="PROSITE" id="PS51257">
    <property type="entry name" value="PROKAR_LIPOPROTEIN"/>
    <property type="match status" value="1"/>
</dbReference>
<dbReference type="PROSITE" id="PS51892">
    <property type="entry name" value="SUBTILASE"/>
    <property type="match status" value="1"/>
</dbReference>
<keyword evidence="7" id="KW-0732">Signal</keyword>
<dbReference type="Gene3D" id="2.60.40.10">
    <property type="entry name" value="Immunoglobulins"/>
    <property type="match status" value="2"/>
</dbReference>
<dbReference type="PANTHER" id="PTHR43806">
    <property type="entry name" value="PEPTIDASE S8"/>
    <property type="match status" value="1"/>
</dbReference>
<dbReference type="InterPro" id="IPR013783">
    <property type="entry name" value="Ig-like_fold"/>
</dbReference>
<keyword evidence="10" id="KW-1185">Reference proteome</keyword>
<dbReference type="PROSITE" id="PS50093">
    <property type="entry name" value="PKD"/>
    <property type="match status" value="1"/>
</dbReference>
<evidence type="ECO:0000256" key="2">
    <source>
        <dbReference type="ARBA" id="ARBA00022670"/>
    </source>
</evidence>
<dbReference type="Proteomes" id="UP001291309">
    <property type="component" value="Unassembled WGS sequence"/>
</dbReference>
<keyword evidence="4 5" id="KW-0720">Serine protease</keyword>
<dbReference type="PROSITE" id="PS00136">
    <property type="entry name" value="SUBTILASE_ASP"/>
    <property type="match status" value="1"/>
</dbReference>
<dbReference type="InterPro" id="IPR022409">
    <property type="entry name" value="PKD/Chitinase_dom"/>
</dbReference>
<dbReference type="PROSITE" id="PS00137">
    <property type="entry name" value="SUBTILASE_HIS"/>
    <property type="match status" value="1"/>
</dbReference>
<dbReference type="SUPFAM" id="SSF54897">
    <property type="entry name" value="Protease propeptides/inhibitors"/>
    <property type="match status" value="1"/>
</dbReference>
<feature type="chain" id="PRO_5046866085" evidence="7">
    <location>
        <begin position="17"/>
        <end position="834"/>
    </location>
</feature>
<dbReference type="InterPro" id="IPR034193">
    <property type="entry name" value="PCSK9_ProteinaseK-like"/>
</dbReference>
<dbReference type="Pfam" id="PF17957">
    <property type="entry name" value="Big_7"/>
    <property type="match status" value="1"/>
</dbReference>
<dbReference type="CDD" id="cd00146">
    <property type="entry name" value="PKD"/>
    <property type="match status" value="1"/>
</dbReference>
<dbReference type="Pfam" id="PF18911">
    <property type="entry name" value="PKD_4"/>
    <property type="match status" value="1"/>
</dbReference>
<comment type="similarity">
    <text evidence="1 5 6">Belongs to the peptidase S8 family.</text>
</comment>
<sequence length="834" mass="84966">MRKIPLLLSTVTLSLAACGDASFEEASAAREEAIKQSRATKFRLSADAVENEYIVVLHPQQGLSAEVAAEDMAKTYRGRSGRVFRHALKGFVAYMSEADARALAEDPRVKFVEQNGRVQAVGVQTPATWGLDRVDQTDLPLDQTYTYNTAGSGVHAYIIDTGIHLSHQEFTGRIGNGYDAVTSGGTAADCNGHGTHVAGTVGGSTYGVAKEVTLHPVRVLDCGGSGTYEGVIAGVDWVTANHQSPAVANMSLGGGASQAVDDAVTNSIAAGVTYAIAAGNDSGDACTKSPARTPNAITVGSTTNTDARSSFSNFGTCVDIFAPGSDITSAWYTSNSATNTISGTSMAAPHVAGAAALYLGTNPTASAEQVTSVLTNIASLGRVTNPGTGSPNLLLYTASIGNGSGDNTAPTTELTSPASGITVTGSVSLSANASDDVGVTRVSFFVNGAVVGTDTTAPYALTWDTTQGGNGSHAIVAKAYDAGGNVGSSAAVTVTVNNPGIASYSATLKAPSCATPGAYCDTGTLVKGRGTMGPEANAPNTLNNSCADGNSGTYLSDESLERIRVSTLDGSPMAPGKTVKVDVTVNAWSTGSSDYLDIYYTGDASNPSWTFLATLQPSAGGTQVLSATYTLPAGSLQAVRGNFRYNSTVASACSTGSYDDRDDLAFATGGGSGPQAPSASFTSSCSGLSCSFTDTSTDSDGTIASRSWSFGDGSGSTAQNPSKTYSAAGSYTVSLTVTDSQGLTNTRTQTVTVTAPVSISLSVAKRTQGKRRYADLTWSGASANRVDVFRNNARVTTTANDGAHTDTLSAAGTYTYKVCNAGTTTCSANVSVTF</sequence>
<evidence type="ECO:0000256" key="1">
    <source>
        <dbReference type="ARBA" id="ARBA00011073"/>
    </source>
</evidence>
<evidence type="ECO:0000256" key="5">
    <source>
        <dbReference type="PROSITE-ProRule" id="PRU01240"/>
    </source>
</evidence>
<dbReference type="InterPro" id="IPR035986">
    <property type="entry name" value="PKD_dom_sf"/>
</dbReference>
<dbReference type="Pfam" id="PF05922">
    <property type="entry name" value="Inhibitor_I9"/>
    <property type="match status" value="1"/>
</dbReference>
<dbReference type="InterPro" id="IPR036852">
    <property type="entry name" value="Peptidase_S8/S53_dom_sf"/>
</dbReference>
<evidence type="ECO:0000259" key="8">
    <source>
        <dbReference type="PROSITE" id="PS50093"/>
    </source>
</evidence>
<dbReference type="SMART" id="SM00089">
    <property type="entry name" value="PKD"/>
    <property type="match status" value="1"/>
</dbReference>
<dbReference type="RefSeq" id="WP_321547510.1">
    <property type="nucleotide sequence ID" value="NZ_JAXIVS010000006.1"/>
</dbReference>
<dbReference type="Gene3D" id="3.40.50.200">
    <property type="entry name" value="Peptidase S8/S53 domain"/>
    <property type="match status" value="1"/>
</dbReference>
<evidence type="ECO:0000256" key="4">
    <source>
        <dbReference type="ARBA" id="ARBA00022825"/>
    </source>
</evidence>
<dbReference type="InterPro" id="IPR015500">
    <property type="entry name" value="Peptidase_S8_subtilisin-rel"/>
</dbReference>
<dbReference type="InterPro" id="IPR050131">
    <property type="entry name" value="Peptidase_S8_subtilisin-like"/>
</dbReference>
<dbReference type="InterPro" id="IPR022398">
    <property type="entry name" value="Peptidase_S8_His-AS"/>
</dbReference>
<feature type="domain" description="PKD" evidence="8">
    <location>
        <begin position="673"/>
        <end position="760"/>
    </location>
</feature>
<feature type="active site" description="Charge relay system" evidence="5">
    <location>
        <position position="193"/>
    </location>
</feature>
<dbReference type="PRINTS" id="PR00723">
    <property type="entry name" value="SUBTILISIN"/>
</dbReference>
<feature type="active site" description="Charge relay system" evidence="5">
    <location>
        <position position="160"/>
    </location>
</feature>
<dbReference type="SUPFAM" id="SSF52743">
    <property type="entry name" value="Subtilisin-like"/>
    <property type="match status" value="1"/>
</dbReference>
<dbReference type="Pfam" id="PF00082">
    <property type="entry name" value="Peptidase_S8"/>
    <property type="match status" value="1"/>
</dbReference>
<dbReference type="PROSITE" id="PS00138">
    <property type="entry name" value="SUBTILASE_SER"/>
    <property type="match status" value="1"/>
</dbReference>
<keyword evidence="2 5" id="KW-0645">Protease</keyword>